<sequence length="351" mass="40270">MEELDPEERKWYLATRLLTNSLTPVERLEWEEIIKDEPFRKEFELISKYWSRSEDLPYLQIDKDQDWKVVLERMRKQTTDTRRVTFIELLRYAAVIAVVLIASVLIWKVATDTDVTNVATIVEAPNGARTLITLPDSSKVWLNAGSKISYNQEFGAENRNITLEGEAFFDVKKRTVPFKVHTALFDITVLGTAFNVNAYDKEDVFSTTLLRGSLKVNRVGASGKGEEVVLKPNERIILRATTTQRMAEAMVLEKNVDAAADADWKDGWLTVRGESLNELSKKIERIYNVKINFKDESLKTYRYNGRIQQLSLEQVLSALALTSPVKFTIHEKNVILSENELTKSKYQSQKP</sequence>
<keyword evidence="5" id="KW-1185">Reference proteome</keyword>
<dbReference type="Gene3D" id="2.60.120.1440">
    <property type="match status" value="1"/>
</dbReference>
<evidence type="ECO:0000313" key="5">
    <source>
        <dbReference type="Proteomes" id="UP000772618"/>
    </source>
</evidence>
<dbReference type="Gene3D" id="3.55.50.30">
    <property type="match status" value="1"/>
</dbReference>
<proteinExistence type="predicted"/>
<dbReference type="EMBL" id="JAHESD010000020">
    <property type="protein sequence ID" value="MBT1703795.1"/>
    <property type="molecule type" value="Genomic_DNA"/>
</dbReference>
<keyword evidence="1" id="KW-1133">Transmembrane helix</keyword>
<dbReference type="RefSeq" id="WP_254153757.1">
    <property type="nucleotide sequence ID" value="NZ_JAHESD010000020.1"/>
</dbReference>
<name>A0ABS5VQR9_9BACT</name>
<feature type="domain" description="Protein FecR C-terminal" evidence="3">
    <location>
        <begin position="270"/>
        <end position="336"/>
    </location>
</feature>
<accession>A0ABS5VQR9</accession>
<reference evidence="4 5" key="1">
    <citation type="submission" date="2021-05" db="EMBL/GenBank/DDBJ databases">
        <title>A Polyphasic approach of four new species of the genus Ohtaekwangia: Ohtaekwangia histidinii sp. nov., Ohtaekwangia cretensis sp. nov., Ohtaekwangia indiensis sp. nov., Ohtaekwangia reichenbachii sp. nov. from diverse environment.</title>
        <authorList>
            <person name="Octaviana S."/>
        </authorList>
    </citation>
    <scope>NUCLEOTIDE SEQUENCE [LARGE SCALE GENOMIC DNA]</scope>
    <source>
        <strain evidence="4 5">PWU20</strain>
    </source>
</reference>
<comment type="caution">
    <text evidence="4">The sequence shown here is derived from an EMBL/GenBank/DDBJ whole genome shotgun (WGS) entry which is preliminary data.</text>
</comment>
<dbReference type="InterPro" id="IPR006860">
    <property type="entry name" value="FecR"/>
</dbReference>
<keyword evidence="1" id="KW-0472">Membrane</keyword>
<dbReference type="PANTHER" id="PTHR30273:SF2">
    <property type="entry name" value="PROTEIN FECR"/>
    <property type="match status" value="1"/>
</dbReference>
<evidence type="ECO:0000313" key="4">
    <source>
        <dbReference type="EMBL" id="MBT1703795.1"/>
    </source>
</evidence>
<protein>
    <submittedName>
        <fullName evidence="4">DUF4974 domain-containing protein</fullName>
    </submittedName>
</protein>
<dbReference type="PANTHER" id="PTHR30273">
    <property type="entry name" value="PERIPLASMIC SIGNAL SENSOR AND SIGMA FACTOR ACTIVATOR FECR-RELATED"/>
    <property type="match status" value="1"/>
</dbReference>
<feature type="domain" description="FecR protein" evidence="2">
    <location>
        <begin position="122"/>
        <end position="213"/>
    </location>
</feature>
<dbReference type="Pfam" id="PF16344">
    <property type="entry name" value="FecR_C"/>
    <property type="match status" value="1"/>
</dbReference>
<organism evidence="4 5">
    <name type="scientific">Chryseosolibacter indicus</name>
    <dbReference type="NCBI Taxonomy" id="2782351"/>
    <lineage>
        <taxon>Bacteria</taxon>
        <taxon>Pseudomonadati</taxon>
        <taxon>Bacteroidota</taxon>
        <taxon>Cytophagia</taxon>
        <taxon>Cytophagales</taxon>
        <taxon>Chryseotaleaceae</taxon>
        <taxon>Chryseosolibacter</taxon>
    </lineage>
</organism>
<dbReference type="InterPro" id="IPR012373">
    <property type="entry name" value="Ferrdict_sens_TM"/>
</dbReference>
<feature type="transmembrane region" description="Helical" evidence="1">
    <location>
        <begin position="89"/>
        <end position="107"/>
    </location>
</feature>
<keyword evidence="1" id="KW-0812">Transmembrane</keyword>
<dbReference type="InterPro" id="IPR032508">
    <property type="entry name" value="FecR_C"/>
</dbReference>
<evidence type="ECO:0000259" key="3">
    <source>
        <dbReference type="Pfam" id="PF16344"/>
    </source>
</evidence>
<gene>
    <name evidence="4" type="ORF">KK060_10920</name>
</gene>
<evidence type="ECO:0000259" key="2">
    <source>
        <dbReference type="Pfam" id="PF04773"/>
    </source>
</evidence>
<dbReference type="Proteomes" id="UP000772618">
    <property type="component" value="Unassembled WGS sequence"/>
</dbReference>
<dbReference type="Pfam" id="PF04773">
    <property type="entry name" value="FecR"/>
    <property type="match status" value="1"/>
</dbReference>
<evidence type="ECO:0000256" key="1">
    <source>
        <dbReference type="SAM" id="Phobius"/>
    </source>
</evidence>
<dbReference type="PIRSF" id="PIRSF018266">
    <property type="entry name" value="FecR"/>
    <property type="match status" value="1"/>
</dbReference>